<feature type="transmembrane region" description="Helical" evidence="1">
    <location>
        <begin position="48"/>
        <end position="67"/>
    </location>
</feature>
<sequence>MTETDGFVTFLDDAPALLAFLLNMSVLSLPVLIAVAELIRLREPKPPLAAWLCTGAAVVLFLIWLTPPSWWPGTEAQQLRIFLILGLYAWILYDWYTSVRDDGFHWIDLTVIGTVCLMLGLSVAAYFA</sequence>
<evidence type="ECO:0000313" key="3">
    <source>
        <dbReference type="Proteomes" id="UP001195941"/>
    </source>
</evidence>
<dbReference type="Proteomes" id="UP001195941">
    <property type="component" value="Unassembled WGS sequence"/>
</dbReference>
<comment type="caution">
    <text evidence="2">The sequence shown here is derived from an EMBL/GenBank/DDBJ whole genome shotgun (WGS) entry which is preliminary data.</text>
</comment>
<keyword evidence="1" id="KW-0812">Transmembrane</keyword>
<keyword evidence="1" id="KW-1133">Transmembrane helix</keyword>
<dbReference type="RefSeq" id="WP_212699078.1">
    <property type="nucleotide sequence ID" value="NZ_JADMKU010000001.1"/>
</dbReference>
<feature type="transmembrane region" description="Helical" evidence="1">
    <location>
        <begin position="79"/>
        <end position="96"/>
    </location>
</feature>
<proteinExistence type="predicted"/>
<keyword evidence="3" id="KW-1185">Reference proteome</keyword>
<protein>
    <submittedName>
        <fullName evidence="2">Uncharacterized protein</fullName>
    </submittedName>
</protein>
<evidence type="ECO:0000256" key="1">
    <source>
        <dbReference type="SAM" id="Phobius"/>
    </source>
</evidence>
<reference evidence="2 3" key="1">
    <citation type="journal article" date="2021" name="Arch. Microbiol.">
        <title>Thalassobius aquimarinus sp. nov., isolated from the Sea of Japan seashore.</title>
        <authorList>
            <person name="Kurilenko V.V."/>
            <person name="Romanenko L.A."/>
            <person name="Chernysheva N.Y."/>
            <person name="Velansky P.V."/>
            <person name="Tekutyeva L.A."/>
            <person name="Isaeva M.P."/>
            <person name="Mikhailov V.V."/>
        </authorList>
    </citation>
    <scope>NUCLEOTIDE SEQUENCE [LARGE SCALE GENOMIC DNA]</scope>
    <source>
        <strain evidence="2 3">KMM 8518</strain>
    </source>
</reference>
<name>A0ABS5HKP6_9RHOB</name>
<gene>
    <name evidence="2" type="ORF">IT775_00320</name>
</gene>
<organism evidence="2 3">
    <name type="scientific">Thalassovita aquimarina</name>
    <dbReference type="NCBI Taxonomy" id="2785917"/>
    <lineage>
        <taxon>Bacteria</taxon>
        <taxon>Pseudomonadati</taxon>
        <taxon>Pseudomonadota</taxon>
        <taxon>Alphaproteobacteria</taxon>
        <taxon>Rhodobacterales</taxon>
        <taxon>Roseobacteraceae</taxon>
        <taxon>Thalassovita</taxon>
    </lineage>
</organism>
<accession>A0ABS5HKP6</accession>
<feature type="transmembrane region" description="Helical" evidence="1">
    <location>
        <begin position="103"/>
        <end position="127"/>
    </location>
</feature>
<keyword evidence="1" id="KW-0472">Membrane</keyword>
<evidence type="ECO:0000313" key="2">
    <source>
        <dbReference type="EMBL" id="MBR9649566.1"/>
    </source>
</evidence>
<feature type="transmembrane region" description="Helical" evidence="1">
    <location>
        <begin position="16"/>
        <end position="36"/>
    </location>
</feature>
<dbReference type="EMBL" id="JADMKU010000001">
    <property type="protein sequence ID" value="MBR9649566.1"/>
    <property type="molecule type" value="Genomic_DNA"/>
</dbReference>